<evidence type="ECO:0000256" key="1">
    <source>
        <dbReference type="SAM" id="Phobius"/>
    </source>
</evidence>
<gene>
    <name evidence="2" type="ORF">C823_00374</name>
</gene>
<dbReference type="PANTHER" id="PTHR13285">
    <property type="entry name" value="ACYLTRANSFERASE"/>
    <property type="match status" value="1"/>
</dbReference>
<reference evidence="2 3" key="1">
    <citation type="journal article" date="2014" name="Genome Announc.">
        <title>Draft genome sequences of the altered schaedler flora, a defined bacterial community from gnotobiotic mice.</title>
        <authorList>
            <person name="Wannemuehler M.J."/>
            <person name="Overstreet A.M."/>
            <person name="Ward D.V."/>
            <person name="Phillips G.J."/>
        </authorList>
    </citation>
    <scope>NUCLEOTIDE SEQUENCE [LARGE SCALE GENOMIC DNA]</scope>
    <source>
        <strain evidence="2 3">ASF492</strain>
    </source>
</reference>
<keyword evidence="1" id="KW-0812">Transmembrane</keyword>
<dbReference type="OrthoDB" id="9805788at2"/>
<proteinExistence type="predicted"/>
<feature type="transmembrane region" description="Helical" evidence="1">
    <location>
        <begin position="51"/>
        <end position="70"/>
    </location>
</feature>
<dbReference type="AlphaFoldDB" id="N2BFK0"/>
<dbReference type="Proteomes" id="UP000012589">
    <property type="component" value="Unassembled WGS sequence"/>
</dbReference>
<dbReference type="InterPro" id="IPR051085">
    <property type="entry name" value="MB_O-acyltransferase"/>
</dbReference>
<dbReference type="HOGENOM" id="CLU_025255_3_1_9"/>
<dbReference type="PATRIC" id="fig|1235802.3.peg.395"/>
<sequence>MLVASYFFYMSWNPQYAILIALSTVLTYISGILMERCNLLKCANSDFRKKVILISCLIVNLAILAIFKYGNFFLESLHAVLQAFGIGMVNRRLDLLLPVGISFYTFQALEYSIDVYRGDIAAEKNLLRHALFVSFFPQLVASPIERSGNLLRQIREMERMHLWNAKRITSGAILMVWGLFLKMVLSRNDAIHSQG</sequence>
<accession>N2BFK0</accession>
<evidence type="ECO:0000313" key="3">
    <source>
        <dbReference type="Proteomes" id="UP000012589"/>
    </source>
</evidence>
<name>N2BFK0_9FIRM</name>
<feature type="transmembrane region" description="Helical" evidence="1">
    <location>
        <begin position="16"/>
        <end position="39"/>
    </location>
</feature>
<keyword evidence="3" id="KW-1185">Reference proteome</keyword>
<dbReference type="PANTHER" id="PTHR13285:SF18">
    <property type="entry name" value="PROTEIN-CYSTEINE N-PALMITOYLTRANSFERASE RASP"/>
    <property type="match status" value="1"/>
</dbReference>
<organism evidence="2 3">
    <name type="scientific">Eubacterium plexicaudatum ASF492</name>
    <dbReference type="NCBI Taxonomy" id="1235802"/>
    <lineage>
        <taxon>Bacteria</taxon>
        <taxon>Bacillati</taxon>
        <taxon>Bacillota</taxon>
        <taxon>Clostridia</taxon>
        <taxon>Eubacteriales</taxon>
        <taxon>Eubacteriaceae</taxon>
        <taxon>Eubacterium</taxon>
    </lineage>
</organism>
<dbReference type="eggNOG" id="COG1696">
    <property type="taxonomic scope" value="Bacteria"/>
</dbReference>
<keyword evidence="1" id="KW-0472">Membrane</keyword>
<dbReference type="EMBL" id="AQFT01000012">
    <property type="protein sequence ID" value="EMZ37308.1"/>
    <property type="molecule type" value="Genomic_DNA"/>
</dbReference>
<keyword evidence="1" id="KW-1133">Transmembrane helix</keyword>
<dbReference type="GO" id="GO:0016746">
    <property type="term" value="F:acyltransferase activity"/>
    <property type="evidence" value="ECO:0007669"/>
    <property type="project" value="TreeGrafter"/>
</dbReference>
<evidence type="ECO:0000313" key="2">
    <source>
        <dbReference type="EMBL" id="EMZ37308.1"/>
    </source>
</evidence>
<protein>
    <submittedName>
        <fullName evidence="2">Uncharacterized protein</fullName>
    </submittedName>
</protein>
<comment type="caution">
    <text evidence="2">The sequence shown here is derived from an EMBL/GenBank/DDBJ whole genome shotgun (WGS) entry which is preliminary data.</text>
</comment>
<dbReference type="STRING" id="1235802.C823_00374"/>